<comment type="caution">
    <text evidence="1">The sequence shown here is derived from an EMBL/GenBank/DDBJ whole genome shotgun (WGS) entry which is preliminary data.</text>
</comment>
<dbReference type="AlphaFoldDB" id="A0AAV7PP77"/>
<organism evidence="1 2">
    <name type="scientific">Pleurodeles waltl</name>
    <name type="common">Iberian ribbed newt</name>
    <dbReference type="NCBI Taxonomy" id="8319"/>
    <lineage>
        <taxon>Eukaryota</taxon>
        <taxon>Metazoa</taxon>
        <taxon>Chordata</taxon>
        <taxon>Craniata</taxon>
        <taxon>Vertebrata</taxon>
        <taxon>Euteleostomi</taxon>
        <taxon>Amphibia</taxon>
        <taxon>Batrachia</taxon>
        <taxon>Caudata</taxon>
        <taxon>Salamandroidea</taxon>
        <taxon>Salamandridae</taxon>
        <taxon>Pleurodelinae</taxon>
        <taxon>Pleurodeles</taxon>
    </lineage>
</organism>
<evidence type="ECO:0000313" key="1">
    <source>
        <dbReference type="EMBL" id="KAJ1128328.1"/>
    </source>
</evidence>
<proteinExistence type="predicted"/>
<sequence length="134" mass="14256">MMPRGFVEQRSPGVPVVNTKGGVLGLCGTSHGRVESWGYGVPRTERCIAGATGYLARKGGVLAPCGTSQGRLESWGYAVPRKERWSAGAMWYLSRKDGVVGWSAGAMRYLARKGGVLAPCGTSHGKVECWRPSA</sequence>
<protein>
    <submittedName>
        <fullName evidence="1">Uncharacterized protein</fullName>
    </submittedName>
</protein>
<dbReference type="Proteomes" id="UP001066276">
    <property type="component" value="Chromosome 7"/>
</dbReference>
<evidence type="ECO:0000313" key="2">
    <source>
        <dbReference type="Proteomes" id="UP001066276"/>
    </source>
</evidence>
<accession>A0AAV7PP77</accession>
<name>A0AAV7PP77_PLEWA</name>
<keyword evidence="2" id="KW-1185">Reference proteome</keyword>
<gene>
    <name evidence="1" type="ORF">NDU88_006707</name>
</gene>
<dbReference type="EMBL" id="JANPWB010000011">
    <property type="protein sequence ID" value="KAJ1128328.1"/>
    <property type="molecule type" value="Genomic_DNA"/>
</dbReference>
<reference evidence="1" key="1">
    <citation type="journal article" date="2022" name="bioRxiv">
        <title>Sequencing and chromosome-scale assembly of the giantPleurodeles waltlgenome.</title>
        <authorList>
            <person name="Brown T."/>
            <person name="Elewa A."/>
            <person name="Iarovenko S."/>
            <person name="Subramanian E."/>
            <person name="Araus A.J."/>
            <person name="Petzold A."/>
            <person name="Susuki M."/>
            <person name="Suzuki K.-i.T."/>
            <person name="Hayashi T."/>
            <person name="Toyoda A."/>
            <person name="Oliveira C."/>
            <person name="Osipova E."/>
            <person name="Leigh N.D."/>
            <person name="Simon A."/>
            <person name="Yun M.H."/>
        </authorList>
    </citation>
    <scope>NUCLEOTIDE SEQUENCE</scope>
    <source>
        <strain evidence="1">20211129_DDA</strain>
        <tissue evidence="1">Liver</tissue>
    </source>
</reference>